<evidence type="ECO:0000313" key="10">
    <source>
        <dbReference type="EMBL" id="NYS47640.1"/>
    </source>
</evidence>
<evidence type="ECO:0000256" key="4">
    <source>
        <dbReference type="ARBA" id="ARBA00022840"/>
    </source>
</evidence>
<dbReference type="InterPro" id="IPR027417">
    <property type="entry name" value="P-loop_NTPase"/>
</dbReference>
<dbReference type="PROSITE" id="PS00211">
    <property type="entry name" value="ABC_TRANSPORTER_1"/>
    <property type="match status" value="1"/>
</dbReference>
<dbReference type="PANTHER" id="PTHR43394">
    <property type="entry name" value="ATP-DEPENDENT PERMEASE MDL1, MITOCHONDRIAL"/>
    <property type="match status" value="1"/>
</dbReference>
<evidence type="ECO:0000256" key="3">
    <source>
        <dbReference type="ARBA" id="ARBA00022741"/>
    </source>
</evidence>
<organism evidence="10 11">
    <name type="scientific">Gemelliphila palaticanis</name>
    <dbReference type="NCBI Taxonomy" id="81950"/>
    <lineage>
        <taxon>Bacteria</taxon>
        <taxon>Bacillati</taxon>
        <taxon>Bacillota</taxon>
        <taxon>Bacilli</taxon>
        <taxon>Bacillales</taxon>
        <taxon>Gemellaceae</taxon>
        <taxon>Gemelliphila</taxon>
    </lineage>
</organism>
<dbReference type="Proteomes" id="UP000531840">
    <property type="component" value="Unassembled WGS sequence"/>
</dbReference>
<evidence type="ECO:0000259" key="9">
    <source>
        <dbReference type="PROSITE" id="PS50929"/>
    </source>
</evidence>
<evidence type="ECO:0000256" key="5">
    <source>
        <dbReference type="ARBA" id="ARBA00022989"/>
    </source>
</evidence>
<keyword evidence="11" id="KW-1185">Reference proteome</keyword>
<comment type="caution">
    <text evidence="10">The sequence shown here is derived from an EMBL/GenBank/DDBJ whole genome shotgun (WGS) entry which is preliminary data.</text>
</comment>
<dbReference type="InterPro" id="IPR039421">
    <property type="entry name" value="Type_1_exporter"/>
</dbReference>
<dbReference type="InterPro" id="IPR003593">
    <property type="entry name" value="AAA+_ATPase"/>
</dbReference>
<dbReference type="Gene3D" id="1.20.1560.10">
    <property type="entry name" value="ABC transporter type 1, transmembrane domain"/>
    <property type="match status" value="1"/>
</dbReference>
<dbReference type="EMBL" id="JACBYF010000009">
    <property type="protein sequence ID" value="NYS47640.1"/>
    <property type="molecule type" value="Genomic_DNA"/>
</dbReference>
<protein>
    <submittedName>
        <fullName evidence="10">ATP-binding cassette domain-containing protein</fullName>
    </submittedName>
</protein>
<dbReference type="InterPro" id="IPR017871">
    <property type="entry name" value="ABC_transporter-like_CS"/>
</dbReference>
<keyword evidence="6 7" id="KW-0472">Membrane</keyword>
<dbReference type="Pfam" id="PF00005">
    <property type="entry name" value="ABC_tran"/>
    <property type="match status" value="1"/>
</dbReference>
<feature type="transmembrane region" description="Helical" evidence="7">
    <location>
        <begin position="274"/>
        <end position="298"/>
    </location>
</feature>
<dbReference type="InterPro" id="IPR003439">
    <property type="entry name" value="ABC_transporter-like_ATP-bd"/>
</dbReference>
<reference evidence="10 11" key="1">
    <citation type="submission" date="2020-07" db="EMBL/GenBank/DDBJ databases">
        <title>MOT database genomes.</title>
        <authorList>
            <person name="Joseph S."/>
            <person name="Aduse-Opoku J."/>
            <person name="Hashim A."/>
            <person name="Wade W."/>
            <person name="Curtis M."/>
        </authorList>
    </citation>
    <scope>NUCLEOTIDE SEQUENCE [LARGE SCALE GENOMIC DNA]</scope>
    <source>
        <strain evidence="10 11">CIP 106318</strain>
    </source>
</reference>
<dbReference type="PROSITE" id="PS50929">
    <property type="entry name" value="ABC_TM1F"/>
    <property type="match status" value="1"/>
</dbReference>
<dbReference type="RefSeq" id="WP_179941427.1">
    <property type="nucleotide sequence ID" value="NZ_JACBYF010000009.1"/>
</dbReference>
<evidence type="ECO:0000313" key="11">
    <source>
        <dbReference type="Proteomes" id="UP000531840"/>
    </source>
</evidence>
<evidence type="ECO:0000256" key="1">
    <source>
        <dbReference type="ARBA" id="ARBA00004651"/>
    </source>
</evidence>
<dbReference type="Pfam" id="PF00664">
    <property type="entry name" value="ABC_membrane"/>
    <property type="match status" value="1"/>
</dbReference>
<comment type="subcellular location">
    <subcellularLocation>
        <location evidence="1">Cell membrane</location>
        <topology evidence="1">Multi-pass membrane protein</topology>
    </subcellularLocation>
</comment>
<feature type="transmembrane region" description="Helical" evidence="7">
    <location>
        <begin position="160"/>
        <end position="179"/>
    </location>
</feature>
<evidence type="ECO:0000256" key="2">
    <source>
        <dbReference type="ARBA" id="ARBA00022692"/>
    </source>
</evidence>
<feature type="domain" description="ABC transporter" evidence="8">
    <location>
        <begin position="336"/>
        <end position="569"/>
    </location>
</feature>
<evidence type="ECO:0000256" key="7">
    <source>
        <dbReference type="SAM" id="Phobius"/>
    </source>
</evidence>
<dbReference type="PANTHER" id="PTHR43394:SF1">
    <property type="entry name" value="ATP-BINDING CASSETTE SUB-FAMILY B MEMBER 10, MITOCHONDRIAL"/>
    <property type="match status" value="1"/>
</dbReference>
<keyword evidence="4 10" id="KW-0067">ATP-binding</keyword>
<name>A0ABX2SZC9_9BACL</name>
<sequence length="583" mass="66276">MNIVKKLWWFFKLEKKEYIIAISSLILVSILNLIPPKVIGNVIDKVGYDTLTKNELILNIIAILLAAIMMYILRYIWRIKLFGTSERLGKLMRFKLYNHFTKMSPSFYQKYRTGDLMAHVTNDVNALNQTAGPGVMSAVDSTITIAVTLLMMFFTLSWKLTLVVLIPMAFIVVITNRIGKKIHTSFKNSQQAFSELNNNVQESITGIKVTKSFNYGNEEVTKFKETNNNTYNKNIITMKYDVLFDPVIIVFVGMCYMLSLLYGGYLISLGNLTIGGLVTFIAYLDMLLWPLLAMGYLFNLVQRGSASYDRIEKILFEKSDVENTDNALTDINNGELKYNISNFSYEETSVIKDVEFSIKKGQTLGIVGQTGSGKTTLLKLLLRERDIQEGYINLNNTNIKEYDIHKLRNLMGYVPQDQILFSTTIKENVKFADTSLSDEEVEEVTKLSGVYKDIMDMPEGFETVVGERGVSLSGGQKQRIAICRALIINPEILILDDSLSAVDAKTEDFILENLRRLREDKTTIITAHRLSAVVHADLIIVMQNGTIVEKGTHEELLANKGWYYDTYNKQQIENNLEEGEFNE</sequence>
<proteinExistence type="predicted"/>
<gene>
    <name evidence="10" type="ORF">HZY85_05435</name>
</gene>
<dbReference type="InterPro" id="IPR036640">
    <property type="entry name" value="ABC1_TM_sf"/>
</dbReference>
<dbReference type="CDD" id="cd18541">
    <property type="entry name" value="ABC_6TM_TmrB_like"/>
    <property type="match status" value="1"/>
</dbReference>
<feature type="transmembrane region" description="Helical" evidence="7">
    <location>
        <begin position="18"/>
        <end position="36"/>
    </location>
</feature>
<dbReference type="SUPFAM" id="SSF52540">
    <property type="entry name" value="P-loop containing nucleoside triphosphate hydrolases"/>
    <property type="match status" value="1"/>
</dbReference>
<accession>A0ABX2SZC9</accession>
<dbReference type="SMART" id="SM00382">
    <property type="entry name" value="AAA"/>
    <property type="match status" value="1"/>
</dbReference>
<keyword evidence="2 7" id="KW-0812">Transmembrane</keyword>
<keyword evidence="5 7" id="KW-1133">Transmembrane helix</keyword>
<feature type="transmembrane region" description="Helical" evidence="7">
    <location>
        <begin position="56"/>
        <end position="77"/>
    </location>
</feature>
<evidence type="ECO:0000259" key="8">
    <source>
        <dbReference type="PROSITE" id="PS50893"/>
    </source>
</evidence>
<feature type="domain" description="ABC transmembrane type-1" evidence="9">
    <location>
        <begin position="19"/>
        <end position="303"/>
    </location>
</feature>
<dbReference type="Gene3D" id="3.40.50.300">
    <property type="entry name" value="P-loop containing nucleotide triphosphate hydrolases"/>
    <property type="match status" value="1"/>
</dbReference>
<feature type="transmembrane region" description="Helical" evidence="7">
    <location>
        <begin position="242"/>
        <end position="262"/>
    </location>
</feature>
<dbReference type="GO" id="GO:0005524">
    <property type="term" value="F:ATP binding"/>
    <property type="evidence" value="ECO:0007669"/>
    <property type="project" value="UniProtKB-KW"/>
</dbReference>
<dbReference type="InterPro" id="IPR011527">
    <property type="entry name" value="ABC1_TM_dom"/>
</dbReference>
<keyword evidence="3" id="KW-0547">Nucleotide-binding</keyword>
<dbReference type="PROSITE" id="PS50893">
    <property type="entry name" value="ABC_TRANSPORTER_2"/>
    <property type="match status" value="1"/>
</dbReference>
<dbReference type="SUPFAM" id="SSF90123">
    <property type="entry name" value="ABC transporter transmembrane region"/>
    <property type="match status" value="1"/>
</dbReference>
<evidence type="ECO:0000256" key="6">
    <source>
        <dbReference type="ARBA" id="ARBA00023136"/>
    </source>
</evidence>